<dbReference type="EC" id="6.3.1.2" evidence="2"/>
<dbReference type="Gene3D" id="3.30.590.10">
    <property type="entry name" value="Glutamine synthetase/guanido kinase, catalytic domain"/>
    <property type="match status" value="2"/>
</dbReference>
<evidence type="ECO:0000256" key="8">
    <source>
        <dbReference type="RuleBase" id="RU000384"/>
    </source>
</evidence>
<feature type="domain" description="GS beta-grasp" evidence="10">
    <location>
        <begin position="382"/>
        <end position="463"/>
    </location>
</feature>
<dbReference type="InterPro" id="IPR036651">
    <property type="entry name" value="Gln_synt_N_sf"/>
</dbReference>
<feature type="transmembrane region" description="Helical" evidence="9">
    <location>
        <begin position="333"/>
        <end position="357"/>
    </location>
</feature>
<sequence length="722" mass="81556">MYVWIDGHQQLRSKTKTLNFQPKSISELPLWTTDGHSTYLTEINSEIYLLPVRMYNDPFRGDNNRLIFCETLLEDFSRTKSNTRHSCNLVMDMVAEQHEPWFGIEQEYSLLDGNDRNKPLGWPTGPYYCGVGTNRVFGRDIVEAHYRACMYAGIRIAGENAEVMPSQWEFQIGPCQGISIGDDLWMARFLLHRIAEDFHVAVTFDPKLIPGDWNGAGAHTNFSTKAMREKGGMAVIESACKKLEKNHAKHIVKYDPNGGADNARRLTGSHETSSMDKFTYGIADRSASVRIPRQVADDGFGYLEDRRPSSNMDPYVETLFLYIPQILFSFQKFFPIINIFVYLVLIFILKFIFLLFFMQNLTSLESNAGLLARYMALRQPDNVVQAMYVWIDGRQGLRAKTRTLSFVPKHASELPIWNFDGSSTYQSDGSNADVYLFPVQVYNDPFRGGNNKLVLCETIRYDKTPTPSNTRHTCNVVMDLAADQEPWFGIEQEYSLLDGTDRHKPLGWPTGGFPGPQGPYYCGVGANRVFGRDIVEAHYRACMYAGVKIAGENAEVMPSQWEFQVGPCPGISIGDDLWMARFLLHRVAEDFHVAVTFDPKLIPGDWNGAGAHTNFSTKAMREKGGMAEIESACKKLEKNHAKHIVKYDPSGGADNARRLTGSHETSSMDKFTYGVANRGASVRIPRQVADDGYGYLEDRRPASNMDPYVVCEQLVRTICLNE</sequence>
<evidence type="ECO:0000256" key="4">
    <source>
        <dbReference type="ARBA" id="ARBA00022741"/>
    </source>
</evidence>
<dbReference type="Proteomes" id="UP000887458">
    <property type="component" value="Unassembled WGS sequence"/>
</dbReference>
<name>A0ABQ8IWF0_DERPT</name>
<comment type="catalytic activity">
    <reaction evidence="6">
        <text>L-glutamate + NH4(+) + ATP = L-glutamine + ADP + phosphate + H(+)</text>
        <dbReference type="Rhea" id="RHEA:16169"/>
        <dbReference type="ChEBI" id="CHEBI:15378"/>
        <dbReference type="ChEBI" id="CHEBI:28938"/>
        <dbReference type="ChEBI" id="CHEBI:29985"/>
        <dbReference type="ChEBI" id="CHEBI:30616"/>
        <dbReference type="ChEBI" id="CHEBI:43474"/>
        <dbReference type="ChEBI" id="CHEBI:58359"/>
        <dbReference type="ChEBI" id="CHEBI:456216"/>
        <dbReference type="EC" id="6.3.1.2"/>
    </reaction>
</comment>
<proteinExistence type="inferred from homology"/>
<dbReference type="PROSITE" id="PS51987">
    <property type="entry name" value="GS_CATALYTIC"/>
    <property type="match status" value="2"/>
</dbReference>
<keyword evidence="9" id="KW-0812">Transmembrane</keyword>
<feature type="domain" description="GS catalytic" evidence="11">
    <location>
        <begin position="470"/>
        <end position="722"/>
    </location>
</feature>
<dbReference type="Pfam" id="PF00120">
    <property type="entry name" value="Gln-synt_C"/>
    <property type="match status" value="2"/>
</dbReference>
<dbReference type="Gene3D" id="3.10.20.70">
    <property type="entry name" value="Glutamine synthetase, N-terminal domain"/>
    <property type="match status" value="2"/>
</dbReference>
<evidence type="ECO:0000256" key="9">
    <source>
        <dbReference type="SAM" id="Phobius"/>
    </source>
</evidence>
<protein>
    <recommendedName>
        <fullName evidence="2">glutamine synthetase</fullName>
        <ecNumber evidence="2">6.3.1.2</ecNumber>
    </recommendedName>
</protein>
<dbReference type="SUPFAM" id="SSF55931">
    <property type="entry name" value="Glutamine synthetase/guanido kinase"/>
    <property type="match status" value="2"/>
</dbReference>
<dbReference type="PROSITE" id="PS00180">
    <property type="entry name" value="GLNA_1"/>
    <property type="match status" value="1"/>
</dbReference>
<dbReference type="EMBL" id="NJHN03000107">
    <property type="protein sequence ID" value="KAH9414521.1"/>
    <property type="molecule type" value="Genomic_DNA"/>
</dbReference>
<dbReference type="InterPro" id="IPR008147">
    <property type="entry name" value="Gln_synt_N"/>
</dbReference>
<dbReference type="SUPFAM" id="SSF54368">
    <property type="entry name" value="Glutamine synthetase, N-terminal domain"/>
    <property type="match status" value="2"/>
</dbReference>
<keyword evidence="9" id="KW-1133">Transmembrane helix</keyword>
<feature type="domain" description="GS catalytic" evidence="11">
    <location>
        <begin position="83"/>
        <end position="316"/>
    </location>
</feature>
<dbReference type="InterPro" id="IPR050292">
    <property type="entry name" value="Glutamine_Synthetase"/>
</dbReference>
<keyword evidence="5" id="KW-0067">ATP-binding</keyword>
<keyword evidence="13" id="KW-1185">Reference proteome</keyword>
<comment type="caution">
    <text evidence="12">The sequence shown here is derived from an EMBL/GenBank/DDBJ whole genome shotgun (WGS) entry which is preliminary data.</text>
</comment>
<evidence type="ECO:0000256" key="2">
    <source>
        <dbReference type="ARBA" id="ARBA00012937"/>
    </source>
</evidence>
<evidence type="ECO:0000313" key="12">
    <source>
        <dbReference type="EMBL" id="KAH9414521.1"/>
    </source>
</evidence>
<evidence type="ECO:0000256" key="7">
    <source>
        <dbReference type="PROSITE-ProRule" id="PRU01330"/>
    </source>
</evidence>
<dbReference type="SMART" id="SM01230">
    <property type="entry name" value="Gln-synt_C"/>
    <property type="match status" value="2"/>
</dbReference>
<evidence type="ECO:0000259" key="10">
    <source>
        <dbReference type="PROSITE" id="PS51986"/>
    </source>
</evidence>
<accession>A0ABQ8IWF0</accession>
<keyword evidence="4" id="KW-0547">Nucleotide-binding</keyword>
<keyword evidence="3" id="KW-0436">Ligase</keyword>
<evidence type="ECO:0000259" key="11">
    <source>
        <dbReference type="PROSITE" id="PS51987"/>
    </source>
</evidence>
<dbReference type="PANTHER" id="PTHR20852">
    <property type="entry name" value="GLUTAMINE SYNTHETASE"/>
    <property type="match status" value="1"/>
</dbReference>
<dbReference type="PROSITE" id="PS51986">
    <property type="entry name" value="GS_BETA_GRASP"/>
    <property type="match status" value="1"/>
</dbReference>
<organism evidence="12 13">
    <name type="scientific">Dermatophagoides pteronyssinus</name>
    <name type="common">European house dust mite</name>
    <dbReference type="NCBI Taxonomy" id="6956"/>
    <lineage>
        <taxon>Eukaryota</taxon>
        <taxon>Metazoa</taxon>
        <taxon>Ecdysozoa</taxon>
        <taxon>Arthropoda</taxon>
        <taxon>Chelicerata</taxon>
        <taxon>Arachnida</taxon>
        <taxon>Acari</taxon>
        <taxon>Acariformes</taxon>
        <taxon>Sarcoptiformes</taxon>
        <taxon>Astigmata</taxon>
        <taxon>Psoroptidia</taxon>
        <taxon>Analgoidea</taxon>
        <taxon>Pyroglyphidae</taxon>
        <taxon>Dermatophagoidinae</taxon>
        <taxon>Dermatophagoides</taxon>
    </lineage>
</organism>
<evidence type="ECO:0000256" key="6">
    <source>
        <dbReference type="ARBA" id="ARBA00049436"/>
    </source>
</evidence>
<gene>
    <name evidence="12" type="ORF">DERP_008716</name>
</gene>
<dbReference type="InterPro" id="IPR014746">
    <property type="entry name" value="Gln_synth/guanido_kin_cat_dom"/>
</dbReference>
<reference evidence="12 13" key="1">
    <citation type="journal article" date="2018" name="J. Allergy Clin. Immunol.">
        <title>High-quality assembly of Dermatophagoides pteronyssinus genome and transcriptome reveals a wide range of novel allergens.</title>
        <authorList>
            <person name="Liu X.Y."/>
            <person name="Yang K.Y."/>
            <person name="Wang M.Q."/>
            <person name="Kwok J.S."/>
            <person name="Zeng X."/>
            <person name="Yang Z."/>
            <person name="Xiao X.J."/>
            <person name="Lau C.P."/>
            <person name="Li Y."/>
            <person name="Huang Z.M."/>
            <person name="Ba J.G."/>
            <person name="Yim A.K."/>
            <person name="Ouyang C.Y."/>
            <person name="Ngai S.M."/>
            <person name="Chan T.F."/>
            <person name="Leung E.L."/>
            <person name="Liu L."/>
            <person name="Liu Z.G."/>
            <person name="Tsui S.K."/>
        </authorList>
    </citation>
    <scope>NUCLEOTIDE SEQUENCE [LARGE SCALE GENOMIC DNA]</scope>
    <source>
        <strain evidence="12">Derp</strain>
    </source>
</reference>
<evidence type="ECO:0000256" key="5">
    <source>
        <dbReference type="ARBA" id="ARBA00022840"/>
    </source>
</evidence>
<dbReference type="PANTHER" id="PTHR20852:SF57">
    <property type="entry name" value="GLUTAMINE SYNTHETASE 2 CYTOPLASMIC"/>
    <property type="match status" value="1"/>
</dbReference>
<evidence type="ECO:0000256" key="1">
    <source>
        <dbReference type="ARBA" id="ARBA00009897"/>
    </source>
</evidence>
<evidence type="ECO:0000313" key="13">
    <source>
        <dbReference type="Proteomes" id="UP000887458"/>
    </source>
</evidence>
<dbReference type="InterPro" id="IPR008146">
    <property type="entry name" value="Gln_synth_cat_dom"/>
</dbReference>
<dbReference type="InterPro" id="IPR027302">
    <property type="entry name" value="Gln_synth_N_conserv_site"/>
</dbReference>
<reference evidence="12 13" key="2">
    <citation type="journal article" date="2022" name="Mol. Biol. Evol.">
        <title>Comparative Genomics Reveals Insights into the Divergent Evolution of Astigmatic Mites and Household Pest Adaptations.</title>
        <authorList>
            <person name="Xiong Q."/>
            <person name="Wan A.T."/>
            <person name="Liu X."/>
            <person name="Fung C.S."/>
            <person name="Xiao X."/>
            <person name="Malainual N."/>
            <person name="Hou J."/>
            <person name="Wang L."/>
            <person name="Wang M."/>
            <person name="Yang K.Y."/>
            <person name="Cui Y."/>
            <person name="Leung E.L."/>
            <person name="Nong W."/>
            <person name="Shin S.K."/>
            <person name="Au S.W."/>
            <person name="Jeong K.Y."/>
            <person name="Chew F.T."/>
            <person name="Hui J.H."/>
            <person name="Leung T.F."/>
            <person name="Tungtrongchitr A."/>
            <person name="Zhong N."/>
            <person name="Liu Z."/>
            <person name="Tsui S.K."/>
        </authorList>
    </citation>
    <scope>NUCLEOTIDE SEQUENCE [LARGE SCALE GENOMIC DNA]</scope>
    <source>
        <strain evidence="12">Derp</strain>
    </source>
</reference>
<keyword evidence="9" id="KW-0472">Membrane</keyword>
<evidence type="ECO:0000256" key="3">
    <source>
        <dbReference type="ARBA" id="ARBA00022598"/>
    </source>
</evidence>
<comment type="similarity">
    <text evidence="1 7 8">Belongs to the glutamine synthetase family.</text>
</comment>